<evidence type="ECO:0000313" key="6">
    <source>
        <dbReference type="EMBL" id="GGB51801.1"/>
    </source>
</evidence>
<keyword evidence="3" id="KW-0274">FAD</keyword>
<evidence type="ECO:0000313" key="7">
    <source>
        <dbReference type="Proteomes" id="UP000617555"/>
    </source>
</evidence>
<dbReference type="EMBL" id="BMII01000007">
    <property type="protein sequence ID" value="GGB51801.1"/>
    <property type="molecule type" value="Genomic_DNA"/>
</dbReference>
<keyword evidence="4" id="KW-0560">Oxidoreductase</keyword>
<comment type="cofactor">
    <cofactor evidence="1">
        <name>FAD</name>
        <dbReference type="ChEBI" id="CHEBI:57692"/>
    </cofactor>
</comment>
<evidence type="ECO:0000256" key="1">
    <source>
        <dbReference type="ARBA" id="ARBA00001974"/>
    </source>
</evidence>
<evidence type="ECO:0000259" key="5">
    <source>
        <dbReference type="Pfam" id="PF07992"/>
    </source>
</evidence>
<organism evidence="6 7">
    <name type="scientific">Shewanella inventionis</name>
    <dbReference type="NCBI Taxonomy" id="1738770"/>
    <lineage>
        <taxon>Bacteria</taxon>
        <taxon>Pseudomonadati</taxon>
        <taxon>Pseudomonadota</taxon>
        <taxon>Gammaproteobacteria</taxon>
        <taxon>Alteromonadales</taxon>
        <taxon>Shewanellaceae</taxon>
        <taxon>Shewanella</taxon>
    </lineage>
</organism>
<proteinExistence type="predicted"/>
<dbReference type="Gene3D" id="3.50.50.100">
    <property type="match status" value="1"/>
</dbReference>
<protein>
    <submittedName>
        <fullName evidence="6">Pyridine nucleotide-disulfide oxidoreductase</fullName>
    </submittedName>
</protein>
<comment type="caution">
    <text evidence="6">The sequence shown here is derived from an EMBL/GenBank/DDBJ whole genome shotgun (WGS) entry which is preliminary data.</text>
</comment>
<reference evidence="7" key="1">
    <citation type="journal article" date="2019" name="Int. J. Syst. Evol. Microbiol.">
        <title>The Global Catalogue of Microorganisms (GCM) 10K type strain sequencing project: providing services to taxonomists for standard genome sequencing and annotation.</title>
        <authorList>
            <consortium name="The Broad Institute Genomics Platform"/>
            <consortium name="The Broad Institute Genome Sequencing Center for Infectious Disease"/>
            <person name="Wu L."/>
            <person name="Ma J."/>
        </authorList>
    </citation>
    <scope>NUCLEOTIDE SEQUENCE [LARGE SCALE GENOMIC DNA]</scope>
    <source>
        <strain evidence="7">CGMCC 1.15339</strain>
    </source>
</reference>
<evidence type="ECO:0000256" key="3">
    <source>
        <dbReference type="ARBA" id="ARBA00022827"/>
    </source>
</evidence>
<gene>
    <name evidence="6" type="primary">sqr</name>
    <name evidence="6" type="ORF">GCM10011607_10330</name>
</gene>
<dbReference type="InterPro" id="IPR036188">
    <property type="entry name" value="FAD/NAD-bd_sf"/>
</dbReference>
<evidence type="ECO:0000256" key="4">
    <source>
        <dbReference type="ARBA" id="ARBA00023002"/>
    </source>
</evidence>
<accession>A0ABQ1IV03</accession>
<dbReference type="Proteomes" id="UP000617555">
    <property type="component" value="Unassembled WGS sequence"/>
</dbReference>
<evidence type="ECO:0000256" key="2">
    <source>
        <dbReference type="ARBA" id="ARBA00022630"/>
    </source>
</evidence>
<dbReference type="Pfam" id="PF07992">
    <property type="entry name" value="Pyr_redox_2"/>
    <property type="match status" value="1"/>
</dbReference>
<dbReference type="InterPro" id="IPR023753">
    <property type="entry name" value="FAD/NAD-binding_dom"/>
</dbReference>
<keyword evidence="7" id="KW-1185">Reference proteome</keyword>
<dbReference type="InterPro" id="IPR051169">
    <property type="entry name" value="NADH-Q_oxidoreductase"/>
</dbReference>
<dbReference type="PANTHER" id="PTHR42913">
    <property type="entry name" value="APOPTOSIS-INDUCING FACTOR 1"/>
    <property type="match status" value="1"/>
</dbReference>
<feature type="domain" description="FAD/NAD(P)-binding" evidence="5">
    <location>
        <begin position="8"/>
        <end position="135"/>
    </location>
</feature>
<keyword evidence="2" id="KW-0285">Flavoprotein</keyword>
<dbReference type="SUPFAM" id="SSF51905">
    <property type="entry name" value="FAD/NAD(P)-binding domain"/>
    <property type="match status" value="1"/>
</dbReference>
<name>A0ABQ1IV03_9GAMM</name>
<sequence length="433" mass="47682">MERNAMAKIVVLGAGTGGMPAAYEIKHLLGQEHQVLMVNEREHFRFIPSNPWVAVGWREPDAISIPIAKHLAKKHIDFICAFVTKIDADNNQLITAEHDVIDYDYLVIASGPKLAFDTIPGAGPEHFTQSVCSLEHALSCKENVDALIANPGPVLVGTFQGASCFGPAYEYVFILDKVLRDAGIRKHVPIQFITSEPYIGHLGLDGVGDSKSMLESALRQRDIKWICNASVDYIEKDTMHIDELDRKGNIDFNHALPFKHAMFIPPFVGIDAVANVDGLCNKKGFVITDEHQRSIRYGNIFAGGVCVAIPPASTTPVPTGMPKTGYMIESMMTAIAHNLHNIIVKKSEPTSKGTWNAICIADMGDTGAVFIAMPQIAPRNVSWFATGKWAHLAKIGFEKYFLSKMKSGSSEPLYEKYALKLMGITRLEEEDDK</sequence>
<dbReference type="PANTHER" id="PTHR42913:SF6">
    <property type="entry name" value="SULFIDE-QUINONE REDUCTASE"/>
    <property type="match status" value="1"/>
</dbReference>